<protein>
    <submittedName>
        <fullName evidence="2">Uncharacterized protein</fullName>
    </submittedName>
</protein>
<feature type="repeat" description="TPR" evidence="1">
    <location>
        <begin position="43"/>
        <end position="76"/>
    </location>
</feature>
<reference evidence="2 3" key="1">
    <citation type="submission" date="2017-03" db="EMBL/GenBank/DDBJ databases">
        <title>Genomes of endolithic fungi from Antarctica.</title>
        <authorList>
            <person name="Coleine C."/>
            <person name="Masonjones S."/>
            <person name="Stajich J.E."/>
        </authorList>
    </citation>
    <scope>NUCLEOTIDE SEQUENCE [LARGE SCALE GENOMIC DNA]</scope>
    <source>
        <strain evidence="2 3">CCFEE 5184</strain>
    </source>
</reference>
<dbReference type="SUPFAM" id="SSF48452">
    <property type="entry name" value="TPR-like"/>
    <property type="match status" value="1"/>
</dbReference>
<dbReference type="EMBL" id="NAJQ01001469">
    <property type="protein sequence ID" value="TKA58613.1"/>
    <property type="molecule type" value="Genomic_DNA"/>
</dbReference>
<dbReference type="OrthoDB" id="626167at2759"/>
<evidence type="ECO:0000256" key="1">
    <source>
        <dbReference type="PROSITE-ProRule" id="PRU00339"/>
    </source>
</evidence>
<dbReference type="Gene3D" id="1.25.40.10">
    <property type="entry name" value="Tetratricopeptide repeat domain"/>
    <property type="match status" value="1"/>
</dbReference>
<dbReference type="SMART" id="SM00028">
    <property type="entry name" value="TPR"/>
    <property type="match status" value="2"/>
</dbReference>
<dbReference type="Proteomes" id="UP000309340">
    <property type="component" value="Unassembled WGS sequence"/>
</dbReference>
<feature type="non-terminal residue" evidence="2">
    <location>
        <position position="337"/>
    </location>
</feature>
<organism evidence="2 3">
    <name type="scientific">Friedmanniomyces simplex</name>
    <dbReference type="NCBI Taxonomy" id="329884"/>
    <lineage>
        <taxon>Eukaryota</taxon>
        <taxon>Fungi</taxon>
        <taxon>Dikarya</taxon>
        <taxon>Ascomycota</taxon>
        <taxon>Pezizomycotina</taxon>
        <taxon>Dothideomycetes</taxon>
        <taxon>Dothideomycetidae</taxon>
        <taxon>Mycosphaerellales</taxon>
        <taxon>Teratosphaeriaceae</taxon>
        <taxon>Friedmanniomyces</taxon>
    </lineage>
</organism>
<dbReference type="InterPro" id="IPR011990">
    <property type="entry name" value="TPR-like_helical_dom_sf"/>
</dbReference>
<comment type="caution">
    <text evidence="2">The sequence shown here is derived from an EMBL/GenBank/DDBJ whole genome shotgun (WGS) entry which is preliminary data.</text>
</comment>
<keyword evidence="3" id="KW-1185">Reference proteome</keyword>
<proteinExistence type="predicted"/>
<dbReference type="PANTHER" id="PTHR46082:SF6">
    <property type="entry name" value="AAA+ ATPASE DOMAIN-CONTAINING PROTEIN-RELATED"/>
    <property type="match status" value="1"/>
</dbReference>
<dbReference type="PANTHER" id="PTHR46082">
    <property type="entry name" value="ATP/GTP-BINDING PROTEIN-RELATED"/>
    <property type="match status" value="1"/>
</dbReference>
<dbReference type="Pfam" id="PF13424">
    <property type="entry name" value="TPR_12"/>
    <property type="match status" value="1"/>
</dbReference>
<sequence length="337" mass="37775">MDEPTRERIRYAQWESSQVVEGLYLRALRGYEEAWGPKQTSTLDTVNNLGNLYSNQGKMKEAEEMYLRALTGREEAWGPKHTSTLDTVYNLGLFYHQQGELAKARNMYTRAAEGSFLAQEQSEQHIAALTEELREQRQIAGLGTTVTGPASGFDAGSRLTNAFEFLEMLLLELPNETALIAHGVNRQFKSVIAKSRPLQRKVNEMRKINPAIARLVCRAGTPVEEFACVSEVLRVLGIKEVDIPWPLEVLDALPNGRMHHNFSQFGNSKGDVPHILDTGQHETLPLGIDLVWKLTEVLKSDEDVTGSFFRNDVCDEDSVDALSAKRFIMDVTAGSDY</sequence>
<evidence type="ECO:0000313" key="2">
    <source>
        <dbReference type="EMBL" id="TKA58613.1"/>
    </source>
</evidence>
<dbReference type="PROSITE" id="PS50005">
    <property type="entry name" value="TPR"/>
    <property type="match status" value="1"/>
</dbReference>
<name>A0A4U0W8X4_9PEZI</name>
<dbReference type="InterPro" id="IPR019734">
    <property type="entry name" value="TPR_rpt"/>
</dbReference>
<dbReference type="InterPro" id="IPR053137">
    <property type="entry name" value="NLR-like"/>
</dbReference>
<accession>A0A4U0W8X4</accession>
<keyword evidence="1" id="KW-0802">TPR repeat</keyword>
<gene>
    <name evidence="2" type="ORF">B0A55_12927</name>
</gene>
<dbReference type="AlphaFoldDB" id="A0A4U0W8X4"/>
<evidence type="ECO:0000313" key="3">
    <source>
        <dbReference type="Proteomes" id="UP000309340"/>
    </source>
</evidence>
<dbReference type="STRING" id="329884.A0A4U0W8X4"/>